<sequence length="76" mass="8235">MGGDTMTSYPLVSIERHLYVETKGSLWLFDTGAPTSFGSGSLTLIDEQFQLPSGYLGLSVDKLREYTGVECQGLLG</sequence>
<protein>
    <submittedName>
        <fullName evidence="1">Uncharacterized protein</fullName>
    </submittedName>
</protein>
<dbReference type="EMBL" id="UINC01211963">
    <property type="protein sequence ID" value="SVE36087.1"/>
    <property type="molecule type" value="Genomic_DNA"/>
</dbReference>
<organism evidence="1">
    <name type="scientific">marine metagenome</name>
    <dbReference type="NCBI Taxonomy" id="408172"/>
    <lineage>
        <taxon>unclassified sequences</taxon>
        <taxon>metagenomes</taxon>
        <taxon>ecological metagenomes</taxon>
    </lineage>
</organism>
<reference evidence="1" key="1">
    <citation type="submission" date="2018-05" db="EMBL/GenBank/DDBJ databases">
        <authorList>
            <person name="Lanie J.A."/>
            <person name="Ng W.-L."/>
            <person name="Kazmierczak K.M."/>
            <person name="Andrzejewski T.M."/>
            <person name="Davidsen T.M."/>
            <person name="Wayne K.J."/>
            <person name="Tettelin H."/>
            <person name="Glass J.I."/>
            <person name="Rusch D."/>
            <person name="Podicherti R."/>
            <person name="Tsui H.-C.T."/>
            <person name="Winkler M.E."/>
        </authorList>
    </citation>
    <scope>NUCLEOTIDE SEQUENCE</scope>
</reference>
<dbReference type="AlphaFoldDB" id="A0A383CUS5"/>
<evidence type="ECO:0000313" key="1">
    <source>
        <dbReference type="EMBL" id="SVE36087.1"/>
    </source>
</evidence>
<name>A0A383CUS5_9ZZZZ</name>
<gene>
    <name evidence="1" type="ORF">METZ01_LOCUS488941</name>
</gene>
<proteinExistence type="predicted"/>
<feature type="non-terminal residue" evidence="1">
    <location>
        <position position="76"/>
    </location>
</feature>
<accession>A0A383CUS5</accession>